<evidence type="ECO:0000313" key="2">
    <source>
        <dbReference type="Proteomes" id="UP000434172"/>
    </source>
</evidence>
<sequence length="101" mass="11411">MTFLSFPLIITPRRLSKAALDDLIRETNVNEVKGSKFSDLLFTNKKTKVKLQYKYLLETADESDITELCGLEIDAKMVEAIDNDLNACDYFIGFLEIAKAA</sequence>
<comment type="caution">
    <text evidence="1">The sequence shown here is derived from an EMBL/GenBank/DDBJ whole genome shotgun (WGS) entry which is preliminary data.</text>
</comment>
<reference evidence="1 2" key="1">
    <citation type="submission" date="2019-12" db="EMBL/GenBank/DDBJ databases">
        <title>A genome sequence resource for the geographically widespread anthracnose pathogen Colletotrichum asianum.</title>
        <authorList>
            <person name="Meng Y."/>
        </authorList>
    </citation>
    <scope>NUCLEOTIDE SEQUENCE [LARGE SCALE GENOMIC DNA]</scope>
    <source>
        <strain evidence="1 2">ICMP 18580</strain>
    </source>
</reference>
<accession>A0A8H3ZHZ8</accession>
<proteinExistence type="predicted"/>
<dbReference type="EMBL" id="WOWK01000089">
    <property type="protein sequence ID" value="KAF0319943.1"/>
    <property type="molecule type" value="Genomic_DNA"/>
</dbReference>
<dbReference type="AlphaFoldDB" id="A0A8H3ZHZ8"/>
<gene>
    <name evidence="1" type="ORF">GQ607_012886</name>
</gene>
<dbReference type="OrthoDB" id="4847896at2759"/>
<keyword evidence="2" id="KW-1185">Reference proteome</keyword>
<evidence type="ECO:0000313" key="1">
    <source>
        <dbReference type="EMBL" id="KAF0319943.1"/>
    </source>
</evidence>
<dbReference type="Proteomes" id="UP000434172">
    <property type="component" value="Unassembled WGS sequence"/>
</dbReference>
<protein>
    <submittedName>
        <fullName evidence="1">Uncharacterized protein</fullName>
    </submittedName>
</protein>
<organism evidence="1 2">
    <name type="scientific">Colletotrichum asianum</name>
    <dbReference type="NCBI Taxonomy" id="702518"/>
    <lineage>
        <taxon>Eukaryota</taxon>
        <taxon>Fungi</taxon>
        <taxon>Dikarya</taxon>
        <taxon>Ascomycota</taxon>
        <taxon>Pezizomycotina</taxon>
        <taxon>Sordariomycetes</taxon>
        <taxon>Hypocreomycetidae</taxon>
        <taxon>Glomerellales</taxon>
        <taxon>Glomerellaceae</taxon>
        <taxon>Colletotrichum</taxon>
        <taxon>Colletotrichum gloeosporioides species complex</taxon>
    </lineage>
</organism>
<name>A0A8H3ZHZ8_9PEZI</name>